<name>A0A438EW77_VITVI</name>
<dbReference type="InterPro" id="IPR024788">
    <property type="entry name" value="Malectin-like_Carb-bd_dom"/>
</dbReference>
<dbReference type="FunFam" id="3.30.200.20:FF:000394">
    <property type="entry name" value="Leucine-rich repeat receptor-like protein kinase"/>
    <property type="match status" value="1"/>
</dbReference>
<reference evidence="14 15" key="1">
    <citation type="journal article" date="2018" name="PLoS Genet.">
        <title>Population sequencing reveals clonal diversity and ancestral inbreeding in the grapevine cultivar Chardonnay.</title>
        <authorList>
            <person name="Roach M.J."/>
            <person name="Johnson D.L."/>
            <person name="Bohlmann J."/>
            <person name="van Vuuren H.J."/>
            <person name="Jones S.J."/>
            <person name="Pretorius I.S."/>
            <person name="Schmidt S.A."/>
            <person name="Borneman A.R."/>
        </authorList>
    </citation>
    <scope>NUCLEOTIDE SEQUENCE [LARGE SCALE GENOMIC DNA]</scope>
    <source>
        <strain evidence="15">cv. Chardonnay</strain>
        <tissue evidence="14">Leaf</tissue>
    </source>
</reference>
<keyword evidence="5" id="KW-0732">Signal</keyword>
<evidence type="ECO:0000313" key="14">
    <source>
        <dbReference type="EMBL" id="RVW51971.1"/>
    </source>
</evidence>
<keyword evidence="14" id="KW-0808">Transferase</keyword>
<dbReference type="InterPro" id="IPR001611">
    <property type="entry name" value="Leu-rich_rpt"/>
</dbReference>
<feature type="binding site" evidence="11">
    <location>
        <position position="324"/>
    </location>
    <ligand>
        <name>ATP</name>
        <dbReference type="ChEBI" id="CHEBI:30616"/>
    </ligand>
</feature>
<dbReference type="PROSITE" id="PS00107">
    <property type="entry name" value="PROTEIN_KINASE_ATP"/>
    <property type="match status" value="1"/>
</dbReference>
<keyword evidence="6" id="KW-0677">Repeat</keyword>
<protein>
    <recommendedName>
        <fullName evidence="2">non-specific serine/threonine protein kinase</fullName>
        <ecNumber evidence="2">2.7.11.1</ecNumber>
    </recommendedName>
</protein>
<dbReference type="InterPro" id="IPR000719">
    <property type="entry name" value="Prot_kinase_dom"/>
</dbReference>
<dbReference type="Gene3D" id="3.80.10.10">
    <property type="entry name" value="Ribonuclease Inhibitor"/>
    <property type="match status" value="1"/>
</dbReference>
<keyword evidence="3" id="KW-0433">Leucine-rich repeat</keyword>
<dbReference type="Gene3D" id="3.30.200.20">
    <property type="entry name" value="Phosphorylase Kinase, domain 1"/>
    <property type="match status" value="1"/>
</dbReference>
<dbReference type="GO" id="GO:0004672">
    <property type="term" value="F:protein kinase activity"/>
    <property type="evidence" value="ECO:0007669"/>
    <property type="project" value="InterPro"/>
</dbReference>
<keyword evidence="11" id="KW-0547">Nucleotide-binding</keyword>
<dbReference type="SUPFAM" id="SSF52058">
    <property type="entry name" value="L domain-like"/>
    <property type="match status" value="1"/>
</dbReference>
<evidence type="ECO:0000256" key="3">
    <source>
        <dbReference type="ARBA" id="ARBA00022614"/>
    </source>
</evidence>
<evidence type="ECO:0000256" key="12">
    <source>
        <dbReference type="SAM" id="Phobius"/>
    </source>
</evidence>
<dbReference type="Pfam" id="PF00560">
    <property type="entry name" value="LRR_1"/>
    <property type="match status" value="1"/>
</dbReference>
<dbReference type="Proteomes" id="UP000288805">
    <property type="component" value="Unassembled WGS sequence"/>
</dbReference>
<comment type="subcellular location">
    <subcellularLocation>
        <location evidence="1">Membrane</location>
        <topology evidence="1">Single-pass membrane protein</topology>
    </subcellularLocation>
</comment>
<evidence type="ECO:0000256" key="4">
    <source>
        <dbReference type="ARBA" id="ARBA00022692"/>
    </source>
</evidence>
<evidence type="ECO:0000256" key="2">
    <source>
        <dbReference type="ARBA" id="ARBA00012513"/>
    </source>
</evidence>
<proteinExistence type="predicted"/>
<dbReference type="InterPro" id="IPR001245">
    <property type="entry name" value="Ser-Thr/Tyr_kinase_cat_dom"/>
</dbReference>
<comment type="caution">
    <text evidence="14">The sequence shown here is derived from an EMBL/GenBank/DDBJ whole genome shotgun (WGS) entry which is preliminary data.</text>
</comment>
<sequence length="391" mass="43591">MREDWGHLGILSGIANLAKHSQNLWYGPVIPRYLYTTTIRDLVPESAAKFQFSISQMSNSTHPPIINALEAYRVKRLLQPQTDQKDVDAIMNIKSMYGVKKNWNLSSSGLTGEIAPSISNLTLVQYLDSSNNGLTGPVPDFLSQLPLLRALNLTGNKLTGSIPVELIERSENGSLLLRSAFYKSSAYDMISPTRSQYLNSKTYIYGHHCVDASVNENPNLCWSGSCKKKKKFVVPVVASVAALFILLTALAIFWKHRRGGKQASKDQEMVSKSNRDEGSLVSKKQQFTYSEVITITNNFEKEVGKGGFGTVYHGHLDDTQVAVKMFSPSSIQGYKQFQAEAKLLMRVHHRNITSLIGYCKEGNNMGLIYENMANGDLQRHLSGNGYKFLTH</sequence>
<dbReference type="InterPro" id="IPR011009">
    <property type="entry name" value="Kinase-like_dom_sf"/>
</dbReference>
<comment type="catalytic activity">
    <reaction evidence="9">
        <text>L-threonyl-[protein] + ATP = O-phospho-L-threonyl-[protein] + ADP + H(+)</text>
        <dbReference type="Rhea" id="RHEA:46608"/>
        <dbReference type="Rhea" id="RHEA-COMP:11060"/>
        <dbReference type="Rhea" id="RHEA-COMP:11605"/>
        <dbReference type="ChEBI" id="CHEBI:15378"/>
        <dbReference type="ChEBI" id="CHEBI:30013"/>
        <dbReference type="ChEBI" id="CHEBI:30616"/>
        <dbReference type="ChEBI" id="CHEBI:61977"/>
        <dbReference type="ChEBI" id="CHEBI:456216"/>
        <dbReference type="EC" id="2.7.11.1"/>
    </reaction>
</comment>
<dbReference type="Pfam" id="PF12819">
    <property type="entry name" value="Malectin_like"/>
    <property type="match status" value="1"/>
</dbReference>
<dbReference type="PANTHER" id="PTHR45631:SF202">
    <property type="entry name" value="SENESCENCE-INDUCED RECEPTOR-LIKE SERINE_THREONINE-PROTEIN KINASE"/>
    <property type="match status" value="1"/>
</dbReference>
<dbReference type="SUPFAM" id="SSF56112">
    <property type="entry name" value="Protein kinase-like (PK-like)"/>
    <property type="match status" value="1"/>
</dbReference>
<evidence type="ECO:0000256" key="8">
    <source>
        <dbReference type="ARBA" id="ARBA00023136"/>
    </source>
</evidence>
<keyword evidence="14" id="KW-0418">Kinase</keyword>
<dbReference type="InterPro" id="IPR017441">
    <property type="entry name" value="Protein_kinase_ATP_BS"/>
</dbReference>
<feature type="domain" description="Protein kinase" evidence="13">
    <location>
        <begin position="297"/>
        <end position="391"/>
    </location>
</feature>
<comment type="catalytic activity">
    <reaction evidence="10">
        <text>L-seryl-[protein] + ATP = O-phospho-L-seryl-[protein] + ADP + H(+)</text>
        <dbReference type="Rhea" id="RHEA:17989"/>
        <dbReference type="Rhea" id="RHEA-COMP:9863"/>
        <dbReference type="Rhea" id="RHEA-COMP:11604"/>
        <dbReference type="ChEBI" id="CHEBI:15378"/>
        <dbReference type="ChEBI" id="CHEBI:29999"/>
        <dbReference type="ChEBI" id="CHEBI:30616"/>
        <dbReference type="ChEBI" id="CHEBI:83421"/>
        <dbReference type="ChEBI" id="CHEBI:456216"/>
        <dbReference type="EC" id="2.7.11.1"/>
    </reaction>
</comment>
<gene>
    <name evidence="14" type="primary">VvCHDh000306_25</name>
    <name evidence="14" type="ORF">CK203_067989</name>
</gene>
<evidence type="ECO:0000256" key="5">
    <source>
        <dbReference type="ARBA" id="ARBA00022729"/>
    </source>
</evidence>
<dbReference type="GO" id="GO:0016020">
    <property type="term" value="C:membrane"/>
    <property type="evidence" value="ECO:0007669"/>
    <property type="project" value="UniProtKB-SubCell"/>
</dbReference>
<evidence type="ECO:0000259" key="13">
    <source>
        <dbReference type="PROSITE" id="PS50011"/>
    </source>
</evidence>
<evidence type="ECO:0000256" key="9">
    <source>
        <dbReference type="ARBA" id="ARBA00047899"/>
    </source>
</evidence>
<keyword evidence="8 12" id="KW-0472">Membrane</keyword>
<dbReference type="EMBL" id="QGNW01001176">
    <property type="protein sequence ID" value="RVW51971.1"/>
    <property type="molecule type" value="Genomic_DNA"/>
</dbReference>
<dbReference type="AlphaFoldDB" id="A0A438EW77"/>
<keyword evidence="7 12" id="KW-1133">Transmembrane helix</keyword>
<evidence type="ECO:0000256" key="1">
    <source>
        <dbReference type="ARBA" id="ARBA00004167"/>
    </source>
</evidence>
<feature type="transmembrane region" description="Helical" evidence="12">
    <location>
        <begin position="232"/>
        <end position="254"/>
    </location>
</feature>
<keyword evidence="11" id="KW-0067">ATP-binding</keyword>
<dbReference type="GO" id="GO:0005524">
    <property type="term" value="F:ATP binding"/>
    <property type="evidence" value="ECO:0007669"/>
    <property type="project" value="UniProtKB-UniRule"/>
</dbReference>
<keyword evidence="14" id="KW-0675">Receptor</keyword>
<evidence type="ECO:0000313" key="15">
    <source>
        <dbReference type="Proteomes" id="UP000288805"/>
    </source>
</evidence>
<organism evidence="14 15">
    <name type="scientific">Vitis vinifera</name>
    <name type="common">Grape</name>
    <dbReference type="NCBI Taxonomy" id="29760"/>
    <lineage>
        <taxon>Eukaryota</taxon>
        <taxon>Viridiplantae</taxon>
        <taxon>Streptophyta</taxon>
        <taxon>Embryophyta</taxon>
        <taxon>Tracheophyta</taxon>
        <taxon>Spermatophyta</taxon>
        <taxon>Magnoliopsida</taxon>
        <taxon>eudicotyledons</taxon>
        <taxon>Gunneridae</taxon>
        <taxon>Pentapetalae</taxon>
        <taxon>rosids</taxon>
        <taxon>Vitales</taxon>
        <taxon>Vitaceae</taxon>
        <taxon>Viteae</taxon>
        <taxon>Vitis</taxon>
    </lineage>
</organism>
<accession>A0A438EW77</accession>
<evidence type="ECO:0000256" key="10">
    <source>
        <dbReference type="ARBA" id="ARBA00048679"/>
    </source>
</evidence>
<keyword evidence="4 12" id="KW-0812">Transmembrane</keyword>
<dbReference type="EC" id="2.7.11.1" evidence="2"/>
<dbReference type="PANTHER" id="PTHR45631">
    <property type="entry name" value="OS07G0107800 PROTEIN-RELATED"/>
    <property type="match status" value="1"/>
</dbReference>
<evidence type="ECO:0000256" key="11">
    <source>
        <dbReference type="PROSITE-ProRule" id="PRU10141"/>
    </source>
</evidence>
<evidence type="ECO:0000256" key="7">
    <source>
        <dbReference type="ARBA" id="ARBA00022989"/>
    </source>
</evidence>
<dbReference type="PROSITE" id="PS50011">
    <property type="entry name" value="PROTEIN_KINASE_DOM"/>
    <property type="match status" value="1"/>
</dbReference>
<dbReference type="Pfam" id="PF07714">
    <property type="entry name" value="PK_Tyr_Ser-Thr"/>
    <property type="match status" value="1"/>
</dbReference>
<evidence type="ECO:0000256" key="6">
    <source>
        <dbReference type="ARBA" id="ARBA00022737"/>
    </source>
</evidence>
<dbReference type="InterPro" id="IPR032675">
    <property type="entry name" value="LRR_dom_sf"/>
</dbReference>